<gene>
    <name evidence="6" type="ordered locus">DR_0937</name>
</gene>
<dbReference type="Pfam" id="PF13176">
    <property type="entry name" value="TPR_7"/>
    <property type="match status" value="1"/>
</dbReference>
<feature type="region of interest" description="Disordered" evidence="4">
    <location>
        <begin position="74"/>
        <end position="129"/>
    </location>
</feature>
<dbReference type="GeneID" id="69517182"/>
<dbReference type="HOGENOM" id="CLU_034721_0_0_0"/>
<keyword evidence="5" id="KW-0732">Signal</keyword>
<dbReference type="RefSeq" id="WP_010887582.1">
    <property type="nucleotide sequence ID" value="NC_001263.1"/>
</dbReference>
<name>Q9RVT5_DEIRA</name>
<dbReference type="Pfam" id="PF13432">
    <property type="entry name" value="TPR_16"/>
    <property type="match status" value="4"/>
</dbReference>
<evidence type="ECO:0000256" key="3">
    <source>
        <dbReference type="PROSITE-ProRule" id="PRU00339"/>
    </source>
</evidence>
<evidence type="ECO:0000256" key="1">
    <source>
        <dbReference type="ARBA" id="ARBA00022737"/>
    </source>
</evidence>
<keyword evidence="2 3" id="KW-0802">TPR repeat</keyword>
<reference evidence="6 7" key="1">
    <citation type="journal article" date="1999" name="Science">
        <title>Genome sequence of the radioresistant bacterium Deinococcus radiodurans R1.</title>
        <authorList>
            <person name="White O."/>
            <person name="Eisen J.A."/>
            <person name="Heidelberg J.F."/>
            <person name="Hickey E.K."/>
            <person name="Peterson J.D."/>
            <person name="Dodson R.J."/>
            <person name="Haft D.H."/>
            <person name="Gwinn M.L."/>
            <person name="Nelson W.C."/>
            <person name="Richardson D.L."/>
            <person name="Moffat K.S."/>
            <person name="Qin H."/>
            <person name="Jiang L."/>
            <person name="Pamphile W."/>
            <person name="Crosby M."/>
            <person name="Shen M."/>
            <person name="Vamathevan J.J."/>
            <person name="Lam P."/>
            <person name="McDonald L."/>
            <person name="Utterback T."/>
            <person name="Zalewski C."/>
            <person name="Makarova K.S."/>
            <person name="Aravind L."/>
            <person name="Daly M.J."/>
            <person name="Minton K.W."/>
            <person name="Fleischmann R.D."/>
            <person name="Ketchum K.A."/>
            <person name="Nelson K.E."/>
            <person name="Salzberg S."/>
            <person name="Smith H.O."/>
            <person name="Venter J.C."/>
            <person name="Fraser C.M."/>
        </authorList>
    </citation>
    <scope>NUCLEOTIDE SEQUENCE [LARGE SCALE GENOMIC DNA]</scope>
    <source>
        <strain evidence="7">ATCC 13939 / DSM 20539 / JCM 16871 / LMG 4051 / NBRC 15346 / NCIMB 9279 / R1 / VKM B-1422</strain>
    </source>
</reference>
<dbReference type="OrthoDB" id="58383at2"/>
<feature type="signal peptide" evidence="5">
    <location>
        <begin position="1"/>
        <end position="29"/>
    </location>
</feature>
<evidence type="ECO:0000256" key="5">
    <source>
        <dbReference type="SAM" id="SignalP"/>
    </source>
</evidence>
<dbReference type="PROSITE" id="PS50005">
    <property type="entry name" value="TPR"/>
    <property type="match status" value="2"/>
</dbReference>
<dbReference type="PANTHER" id="PTHR45586">
    <property type="entry name" value="TPR REPEAT-CONTAINING PROTEIN PA4667"/>
    <property type="match status" value="1"/>
</dbReference>
<dbReference type="InterPro" id="IPR019734">
    <property type="entry name" value="TPR_rpt"/>
</dbReference>
<dbReference type="Pfam" id="PF14559">
    <property type="entry name" value="TPR_19"/>
    <property type="match status" value="1"/>
</dbReference>
<feature type="chain" id="PRO_5009974290" evidence="5">
    <location>
        <begin position="30"/>
        <end position="596"/>
    </location>
</feature>
<dbReference type="Gene3D" id="1.25.40.10">
    <property type="entry name" value="Tetratricopeptide repeat domain"/>
    <property type="match status" value="4"/>
</dbReference>
<feature type="repeat" description="TPR" evidence="3">
    <location>
        <begin position="490"/>
        <end position="523"/>
    </location>
</feature>
<dbReference type="InterPro" id="IPR051012">
    <property type="entry name" value="CellSynth/LPSAsmb/PSIAsmb"/>
</dbReference>
<dbReference type="PaxDb" id="243230-DR_0937"/>
<dbReference type="PATRIC" id="fig|243230.17.peg.1124"/>
<feature type="compositionally biased region" description="Low complexity" evidence="4">
    <location>
        <begin position="86"/>
        <end position="129"/>
    </location>
</feature>
<keyword evidence="7" id="KW-1185">Reference proteome</keyword>
<dbReference type="InterPro" id="IPR011990">
    <property type="entry name" value="TPR-like_helical_dom_sf"/>
</dbReference>
<dbReference type="AlphaFoldDB" id="Q9RVT5"/>
<dbReference type="STRING" id="243230.DR_0937"/>
<dbReference type="PIR" id="G75457">
    <property type="entry name" value="G75457"/>
</dbReference>
<evidence type="ECO:0000313" key="6">
    <source>
        <dbReference type="EMBL" id="AAF10514.1"/>
    </source>
</evidence>
<sequence>MLVSPDTPRFLAARLLLGAWLACGAGAQAQTLLDTSAAIGVQNTLNQIQPGVTQVPGSLSVQFDACKMAPESCKDGQPIGAAPAPATSGQSAQNAQSAQPAPSQVAPAAPTTPTQTTPTPAGEAPATRPVPTVVPLTAEQQQLLQAAQAQFAAGRYPQARNEFEALIVRNYNNPEPHFGLGLALYQLGDLRGATFEFGQFMQFAPQRYEGPYNLGVIATREGRYPDALRLYGEALTLAQSAPPAARQVLLRALATEQGRVKDYVALAATYADLRAADPENVEYIFRHAQALYQAGQVADALPVTYAVLERKPSSLQAALLLADLYVAQGLPDRAVRELSAAAARVLTGTDRATLLLRQSDLLLAQNNLRGALNAASEARQEDRRLPAAIIREAELLAQFGQRPAAVRAYRDALALTPKSAPIQAALAALYLEGNQYPEAAQAAQQALKLTPDASTRARALYVQGVVAYRQGQYTQARTALNSSVLAVPDADSLLWLGLSYYALKDYASAVPVLSESVRLRPTPAARQNLAAALLATARYAEAEALLRGLVTDEVKNAEGWYLLGLSQRAQQRPDDARQSFKTAAGLGSARAKDALK</sequence>
<evidence type="ECO:0000313" key="7">
    <source>
        <dbReference type="Proteomes" id="UP000002524"/>
    </source>
</evidence>
<dbReference type="SMART" id="SM00028">
    <property type="entry name" value="TPR"/>
    <property type="match status" value="9"/>
</dbReference>
<keyword evidence="1" id="KW-0677">Repeat</keyword>
<dbReference type="EMBL" id="AE000513">
    <property type="protein sequence ID" value="AAF10514.1"/>
    <property type="molecule type" value="Genomic_DNA"/>
</dbReference>
<dbReference type="eggNOG" id="COG0457">
    <property type="taxonomic scope" value="Bacteria"/>
</dbReference>
<feature type="repeat" description="TPR" evidence="3">
    <location>
        <begin position="420"/>
        <end position="453"/>
    </location>
</feature>
<evidence type="ECO:0000256" key="4">
    <source>
        <dbReference type="SAM" id="MobiDB-lite"/>
    </source>
</evidence>
<organism evidence="6 7">
    <name type="scientific">Deinococcus radiodurans (strain ATCC 13939 / DSM 20539 / JCM 16871 / CCUG 27074 / LMG 4051 / NBRC 15346 / NCIMB 9279 / VKM B-1422 / R1)</name>
    <dbReference type="NCBI Taxonomy" id="243230"/>
    <lineage>
        <taxon>Bacteria</taxon>
        <taxon>Thermotogati</taxon>
        <taxon>Deinococcota</taxon>
        <taxon>Deinococci</taxon>
        <taxon>Deinococcales</taxon>
        <taxon>Deinococcaceae</taxon>
        <taxon>Deinococcus</taxon>
    </lineage>
</organism>
<dbReference type="InParanoid" id="Q9RVT5"/>
<dbReference type="Proteomes" id="UP000002524">
    <property type="component" value="Chromosome 1"/>
</dbReference>
<dbReference type="EnsemblBacteria" id="AAF10514">
    <property type="protein sequence ID" value="AAF10514"/>
    <property type="gene ID" value="DR_0937"/>
</dbReference>
<feature type="region of interest" description="Disordered" evidence="4">
    <location>
        <begin position="573"/>
        <end position="596"/>
    </location>
</feature>
<accession>Q9RVT5</accession>
<dbReference type="KEGG" id="dra:DR_0937"/>
<evidence type="ECO:0000256" key="2">
    <source>
        <dbReference type="ARBA" id="ARBA00022803"/>
    </source>
</evidence>
<proteinExistence type="predicted"/>
<protein>
    <submittedName>
        <fullName evidence="6">Tetratricopeptide repeat family protein</fullName>
    </submittedName>
</protein>
<dbReference type="SUPFAM" id="SSF48452">
    <property type="entry name" value="TPR-like"/>
    <property type="match status" value="2"/>
</dbReference>
<dbReference type="PANTHER" id="PTHR45586:SF14">
    <property type="entry name" value="TETRATRICOPEPTIDE TPR_2 REPEAT PROTEIN"/>
    <property type="match status" value="1"/>
</dbReference>